<feature type="compositionally biased region" description="Low complexity" evidence="1">
    <location>
        <begin position="14"/>
        <end position="26"/>
    </location>
</feature>
<dbReference type="Proteomes" id="UP001221898">
    <property type="component" value="Unassembled WGS sequence"/>
</dbReference>
<dbReference type="AlphaFoldDB" id="A0AAD7SDU2"/>
<keyword evidence="3" id="KW-1185">Reference proteome</keyword>
<accession>A0AAD7SDU2</accession>
<evidence type="ECO:0000313" key="3">
    <source>
        <dbReference type="Proteomes" id="UP001221898"/>
    </source>
</evidence>
<reference evidence="2" key="1">
    <citation type="journal article" date="2023" name="Science">
        <title>Genome structures resolve the early diversification of teleost fishes.</title>
        <authorList>
            <person name="Parey E."/>
            <person name="Louis A."/>
            <person name="Montfort J."/>
            <person name="Bouchez O."/>
            <person name="Roques C."/>
            <person name="Iampietro C."/>
            <person name="Lluch J."/>
            <person name="Castinel A."/>
            <person name="Donnadieu C."/>
            <person name="Desvignes T."/>
            <person name="Floi Bucao C."/>
            <person name="Jouanno E."/>
            <person name="Wen M."/>
            <person name="Mejri S."/>
            <person name="Dirks R."/>
            <person name="Jansen H."/>
            <person name="Henkel C."/>
            <person name="Chen W.J."/>
            <person name="Zahm M."/>
            <person name="Cabau C."/>
            <person name="Klopp C."/>
            <person name="Thompson A.W."/>
            <person name="Robinson-Rechavi M."/>
            <person name="Braasch I."/>
            <person name="Lecointre G."/>
            <person name="Bobe J."/>
            <person name="Postlethwait J.H."/>
            <person name="Berthelot C."/>
            <person name="Roest Crollius H."/>
            <person name="Guiguen Y."/>
        </authorList>
    </citation>
    <scope>NUCLEOTIDE SEQUENCE</scope>
    <source>
        <strain evidence="2">NC1722</strain>
    </source>
</reference>
<feature type="region of interest" description="Disordered" evidence="1">
    <location>
        <begin position="1"/>
        <end position="41"/>
    </location>
</feature>
<sequence length="104" mass="11307">MSQAARVRRDRWVSARPRSSSPLPARDGPSDGGPPSASRADTVGLVHELLLRLRPERDAGLQIWLPKSLLSRSSACLNSGLSSFPGKTRCLFRGSRQHRDSSGT</sequence>
<name>A0AAD7SDU2_9TELE</name>
<comment type="caution">
    <text evidence="2">The sequence shown here is derived from an EMBL/GenBank/DDBJ whole genome shotgun (WGS) entry which is preliminary data.</text>
</comment>
<gene>
    <name evidence="2" type="ORF">AAFF_G00396010</name>
</gene>
<dbReference type="EMBL" id="JAINUG010000076">
    <property type="protein sequence ID" value="KAJ8400477.1"/>
    <property type="molecule type" value="Genomic_DNA"/>
</dbReference>
<evidence type="ECO:0000313" key="2">
    <source>
        <dbReference type="EMBL" id="KAJ8400477.1"/>
    </source>
</evidence>
<protein>
    <submittedName>
        <fullName evidence="2">Uncharacterized protein</fullName>
    </submittedName>
</protein>
<proteinExistence type="predicted"/>
<organism evidence="2 3">
    <name type="scientific">Aldrovandia affinis</name>
    <dbReference type="NCBI Taxonomy" id="143900"/>
    <lineage>
        <taxon>Eukaryota</taxon>
        <taxon>Metazoa</taxon>
        <taxon>Chordata</taxon>
        <taxon>Craniata</taxon>
        <taxon>Vertebrata</taxon>
        <taxon>Euteleostomi</taxon>
        <taxon>Actinopterygii</taxon>
        <taxon>Neopterygii</taxon>
        <taxon>Teleostei</taxon>
        <taxon>Notacanthiformes</taxon>
        <taxon>Halosauridae</taxon>
        <taxon>Aldrovandia</taxon>
    </lineage>
</organism>
<evidence type="ECO:0000256" key="1">
    <source>
        <dbReference type="SAM" id="MobiDB-lite"/>
    </source>
</evidence>